<feature type="compositionally biased region" description="Basic residues" evidence="1">
    <location>
        <begin position="334"/>
        <end position="345"/>
    </location>
</feature>
<feature type="compositionally biased region" description="Pro residues" evidence="1">
    <location>
        <begin position="243"/>
        <end position="252"/>
    </location>
</feature>
<name>A0A4R8PZJ8_9PEZI</name>
<feature type="compositionally biased region" description="Polar residues" evidence="1">
    <location>
        <begin position="226"/>
        <end position="242"/>
    </location>
</feature>
<dbReference type="EMBL" id="QAPG01000112">
    <property type="protein sequence ID" value="TDZ30998.1"/>
    <property type="molecule type" value="Genomic_DNA"/>
</dbReference>
<feature type="compositionally biased region" description="Basic and acidic residues" evidence="1">
    <location>
        <begin position="488"/>
        <end position="505"/>
    </location>
</feature>
<feature type="compositionally biased region" description="Polar residues" evidence="1">
    <location>
        <begin position="18"/>
        <end position="32"/>
    </location>
</feature>
<dbReference type="PROSITE" id="PS00036">
    <property type="entry name" value="BZIP_BASIC"/>
    <property type="match status" value="1"/>
</dbReference>
<evidence type="ECO:0000313" key="4">
    <source>
        <dbReference type="Proteomes" id="UP000295083"/>
    </source>
</evidence>
<feature type="region of interest" description="Disordered" evidence="1">
    <location>
        <begin position="312"/>
        <end position="345"/>
    </location>
</feature>
<feature type="compositionally biased region" description="Basic and acidic residues" evidence="1">
    <location>
        <begin position="522"/>
        <end position="533"/>
    </location>
</feature>
<proteinExistence type="predicted"/>
<sequence>MDPLYADDPPMVFGHRQSLPNDQVNGQDDTFSPQQLSVTSSYDGDDIIDENSANIHGDASVDITSPYAGQFNDVGIEHGSTQQHALNYHDYDISNSIANAYMTQDFYLDLANIAAGQFNDISNGLGLISEEEQFQQTDDDTMALMDLPETDMMAQAVTEKLFAQYIGQAHFGDQSAYYIGMNQASNEYMPDNAYMPEAQDYASASALNADTVFEQAIIQSCEQTDQPIHQDGSTAPTDTDWQPSPPFFPPIPTAQASYNIPSRSTTPELPSNLAGSYTSLLQASIAVNSDVIPETSASRQSHLVNLLDNCRTQLPPPSPRVKSATLGPNTANNRVRKVPKNRKKDKTTIRFHRMRQNPEKVSIHELPPQEENQLEFIQAGEMSDGPEKDAAIEHNNALGDHQKLGDRARNNVAASRSRDRKERAVVYRAEGLARANARALFWQLRAVAHGCQDSDWDNLHDLVKEQLYASYRFDAHDYTVDGPEDPELQPREGERLTDQDLRYHWPEVPPVKKARPARAKKVPVDKVVKDAKVTKNMKAAKGTKGKSGNGKAEVQNEGDKQDKGDEQA</sequence>
<feature type="compositionally biased region" description="Polar residues" evidence="1">
    <location>
        <begin position="254"/>
        <end position="271"/>
    </location>
</feature>
<comment type="caution">
    <text evidence="3">The sequence shown here is derived from an EMBL/GenBank/DDBJ whole genome shotgun (WGS) entry which is preliminary data.</text>
</comment>
<protein>
    <recommendedName>
        <fullName evidence="2">BZIP domain-containing protein</fullName>
    </recommendedName>
</protein>
<dbReference type="GO" id="GO:0003700">
    <property type="term" value="F:DNA-binding transcription factor activity"/>
    <property type="evidence" value="ECO:0007669"/>
    <property type="project" value="InterPro"/>
</dbReference>
<accession>A0A4R8PZJ8</accession>
<organism evidence="3 4">
    <name type="scientific">Colletotrichum spinosum</name>
    <dbReference type="NCBI Taxonomy" id="1347390"/>
    <lineage>
        <taxon>Eukaryota</taxon>
        <taxon>Fungi</taxon>
        <taxon>Dikarya</taxon>
        <taxon>Ascomycota</taxon>
        <taxon>Pezizomycotina</taxon>
        <taxon>Sordariomycetes</taxon>
        <taxon>Hypocreomycetidae</taxon>
        <taxon>Glomerellales</taxon>
        <taxon>Glomerellaceae</taxon>
        <taxon>Colletotrichum</taxon>
        <taxon>Colletotrichum orbiculare species complex</taxon>
    </lineage>
</organism>
<dbReference type="InterPro" id="IPR004827">
    <property type="entry name" value="bZIP"/>
</dbReference>
<feature type="compositionally biased region" description="Basic residues" evidence="1">
    <location>
        <begin position="512"/>
        <end position="521"/>
    </location>
</feature>
<dbReference type="AlphaFoldDB" id="A0A4R8PZJ8"/>
<dbReference type="Proteomes" id="UP000295083">
    <property type="component" value="Unassembled WGS sequence"/>
</dbReference>
<evidence type="ECO:0000259" key="2">
    <source>
        <dbReference type="PROSITE" id="PS00036"/>
    </source>
</evidence>
<feature type="region of interest" description="Disordered" evidence="1">
    <location>
        <begin position="478"/>
        <end position="568"/>
    </location>
</feature>
<feature type="domain" description="BZIP" evidence="2">
    <location>
        <begin position="407"/>
        <end position="420"/>
    </location>
</feature>
<keyword evidence="4" id="KW-1185">Reference proteome</keyword>
<evidence type="ECO:0000256" key="1">
    <source>
        <dbReference type="SAM" id="MobiDB-lite"/>
    </source>
</evidence>
<feature type="region of interest" description="Disordered" evidence="1">
    <location>
        <begin position="226"/>
        <end position="271"/>
    </location>
</feature>
<feature type="region of interest" description="Disordered" evidence="1">
    <location>
        <begin position="1"/>
        <end position="32"/>
    </location>
</feature>
<feature type="compositionally biased region" description="Basic and acidic residues" evidence="1">
    <location>
        <begin position="557"/>
        <end position="568"/>
    </location>
</feature>
<reference evidence="3 4" key="1">
    <citation type="submission" date="2018-11" db="EMBL/GenBank/DDBJ databases">
        <title>Genome sequence and assembly of Colletotrichum spinosum.</title>
        <authorList>
            <person name="Gan P."/>
            <person name="Shirasu K."/>
        </authorList>
    </citation>
    <scope>NUCLEOTIDE SEQUENCE [LARGE SCALE GENOMIC DNA]</scope>
    <source>
        <strain evidence="3 4">CBS 515.97</strain>
    </source>
</reference>
<evidence type="ECO:0000313" key="3">
    <source>
        <dbReference type="EMBL" id="TDZ30998.1"/>
    </source>
</evidence>
<gene>
    <name evidence="3" type="ORF">C8035_v001912</name>
</gene>